<dbReference type="EMBL" id="FOME01000003">
    <property type="protein sequence ID" value="SFD27475.1"/>
    <property type="molecule type" value="Genomic_DNA"/>
</dbReference>
<evidence type="ECO:0000256" key="1">
    <source>
        <dbReference type="SAM" id="MobiDB-lite"/>
    </source>
</evidence>
<dbReference type="AlphaFoldDB" id="A0A1H6DIW7"/>
<reference evidence="3" key="1">
    <citation type="submission" date="2016-10" db="EMBL/GenBank/DDBJ databases">
        <authorList>
            <person name="de Groot N.N."/>
        </authorList>
    </citation>
    <scope>NUCLEOTIDE SEQUENCE [LARGE SCALE GENOMIC DNA]</scope>
    <source>
        <strain evidence="3">ATCC 20501</strain>
    </source>
</reference>
<sequence length="100" mass="10954">MIMPNLAMFWVITAVAAVLVAFFVVHRVFSYRPQHAGGGDGALTVRYLIERVEAETSGGRHRLREPDSGGRGSPDVVVPTSGFSRNTEVFQRVLAGLQRL</sequence>
<keyword evidence="2" id="KW-0812">Transmembrane</keyword>
<reference evidence="5 6" key="2">
    <citation type="submission" date="2016-10" db="EMBL/GenBank/DDBJ databases">
        <authorList>
            <person name="Varghese N."/>
            <person name="Submissions S."/>
        </authorList>
    </citation>
    <scope>NUCLEOTIDE SEQUENCE [LARGE SCALE GENOMIC DNA]</scope>
    <source>
        <strain evidence="6">ATCC 20501</strain>
        <strain evidence="4 5">CGMCC 4.3529</strain>
    </source>
</reference>
<feature type="transmembrane region" description="Helical" evidence="2">
    <location>
        <begin position="6"/>
        <end position="25"/>
    </location>
</feature>
<keyword evidence="2" id="KW-1133">Transmembrane helix</keyword>
<feature type="region of interest" description="Disordered" evidence="1">
    <location>
        <begin position="56"/>
        <end position="80"/>
    </location>
</feature>
<dbReference type="Proteomes" id="UP000199690">
    <property type="component" value="Unassembled WGS sequence"/>
</dbReference>
<name>A0A1H6DIW7_9PSEU</name>
<evidence type="ECO:0000313" key="3">
    <source>
        <dbReference type="EMBL" id="SEG84615.1"/>
    </source>
</evidence>
<evidence type="ECO:0000313" key="4">
    <source>
        <dbReference type="EMBL" id="SFD27475.1"/>
    </source>
</evidence>
<evidence type="ECO:0000313" key="6">
    <source>
        <dbReference type="Proteomes" id="UP000236729"/>
    </source>
</evidence>
<evidence type="ECO:0000256" key="2">
    <source>
        <dbReference type="SAM" id="Phobius"/>
    </source>
</evidence>
<accession>A0A1I1QZK8</accession>
<dbReference type="Proteomes" id="UP000236729">
    <property type="component" value="Unassembled WGS sequence"/>
</dbReference>
<proteinExistence type="predicted"/>
<keyword evidence="2" id="KW-0472">Membrane</keyword>
<evidence type="ECO:0000313" key="5">
    <source>
        <dbReference type="Proteomes" id="UP000199690"/>
    </source>
</evidence>
<organism evidence="3 6">
    <name type="scientific">Saccharopolyspora kobensis</name>
    <dbReference type="NCBI Taxonomy" id="146035"/>
    <lineage>
        <taxon>Bacteria</taxon>
        <taxon>Bacillati</taxon>
        <taxon>Actinomycetota</taxon>
        <taxon>Actinomycetes</taxon>
        <taxon>Pseudonocardiales</taxon>
        <taxon>Pseudonocardiaceae</taxon>
        <taxon>Saccharopolyspora</taxon>
    </lineage>
</organism>
<accession>A0A1H6DIW7</accession>
<dbReference type="EMBL" id="FNVB01000006">
    <property type="protein sequence ID" value="SEG84615.1"/>
    <property type="molecule type" value="Genomic_DNA"/>
</dbReference>
<gene>
    <name evidence="3" type="ORF">SAMN02982929_04452</name>
    <name evidence="4" type="ORF">SAMN05216506_103339</name>
</gene>
<protein>
    <submittedName>
        <fullName evidence="3">Uncharacterized protein</fullName>
    </submittedName>
</protein>
<keyword evidence="5" id="KW-1185">Reference proteome</keyword>